<dbReference type="InterPro" id="IPR003171">
    <property type="entry name" value="Mehydrof_redctse-like"/>
</dbReference>
<evidence type="ECO:0000256" key="3">
    <source>
        <dbReference type="ARBA" id="ARBA00022630"/>
    </source>
</evidence>
<dbReference type="AlphaFoldDB" id="A0A495KAR9"/>
<accession>A0A495KAR9</accession>
<keyword evidence="4 6" id="KW-0274">FAD</keyword>
<comment type="similarity">
    <text evidence="6">Belongs to the methylenetetrahydrofolate reductase family.</text>
</comment>
<organism evidence="7 8">
    <name type="scientific">Williamsia marianensis</name>
    <dbReference type="NCBI Taxonomy" id="85044"/>
    <lineage>
        <taxon>Bacteria</taxon>
        <taxon>Bacillati</taxon>
        <taxon>Actinomycetota</taxon>
        <taxon>Actinomycetes</taxon>
        <taxon>Mycobacteriales</taxon>
        <taxon>Nocardiaceae</taxon>
        <taxon>Williamsia</taxon>
    </lineage>
</organism>
<evidence type="ECO:0000256" key="2">
    <source>
        <dbReference type="ARBA" id="ARBA00004777"/>
    </source>
</evidence>
<dbReference type="Gene3D" id="3.20.20.220">
    <property type="match status" value="1"/>
</dbReference>
<dbReference type="GO" id="GO:0035999">
    <property type="term" value="P:tetrahydrofolate interconversion"/>
    <property type="evidence" value="ECO:0007669"/>
    <property type="project" value="UniProtKB-UniPathway"/>
</dbReference>
<keyword evidence="3 6" id="KW-0285">Flavoprotein</keyword>
<comment type="caution">
    <text evidence="7">The sequence shown here is derived from an EMBL/GenBank/DDBJ whole genome shotgun (WGS) entry which is preliminary data.</text>
</comment>
<dbReference type="GO" id="GO:0006555">
    <property type="term" value="P:methionine metabolic process"/>
    <property type="evidence" value="ECO:0007669"/>
    <property type="project" value="InterPro"/>
</dbReference>
<evidence type="ECO:0000313" key="7">
    <source>
        <dbReference type="EMBL" id="RKR97674.1"/>
    </source>
</evidence>
<comment type="cofactor">
    <cofactor evidence="1 6">
        <name>FAD</name>
        <dbReference type="ChEBI" id="CHEBI:57692"/>
    </cofactor>
</comment>
<dbReference type="OrthoDB" id="9803687at2"/>
<evidence type="ECO:0000256" key="5">
    <source>
        <dbReference type="ARBA" id="ARBA00023002"/>
    </source>
</evidence>
<name>A0A495KAR9_WILMA</name>
<dbReference type="SUPFAM" id="SSF51730">
    <property type="entry name" value="FAD-linked oxidoreductase"/>
    <property type="match status" value="1"/>
</dbReference>
<dbReference type="Pfam" id="PF02219">
    <property type="entry name" value="MTHFR"/>
    <property type="match status" value="1"/>
</dbReference>
<reference evidence="7 8" key="1">
    <citation type="submission" date="2018-10" db="EMBL/GenBank/DDBJ databases">
        <title>Sequencing the genomes of 1000 actinobacteria strains.</title>
        <authorList>
            <person name="Klenk H.-P."/>
        </authorList>
    </citation>
    <scope>NUCLEOTIDE SEQUENCE [LARGE SCALE GENOMIC DNA]</scope>
    <source>
        <strain evidence="7 8">DSM 44343</strain>
    </source>
</reference>
<dbReference type="Proteomes" id="UP000274762">
    <property type="component" value="Unassembled WGS sequence"/>
</dbReference>
<evidence type="ECO:0000256" key="6">
    <source>
        <dbReference type="RuleBase" id="RU003862"/>
    </source>
</evidence>
<gene>
    <name evidence="7" type="ORF">DFJ75_4565</name>
</gene>
<dbReference type="InterPro" id="IPR029041">
    <property type="entry name" value="FAD-linked_oxidoreductase-like"/>
</dbReference>
<dbReference type="UniPathway" id="UPA00193"/>
<dbReference type="EMBL" id="RBKV01000001">
    <property type="protein sequence ID" value="RKR97674.1"/>
    <property type="molecule type" value="Genomic_DNA"/>
</dbReference>
<evidence type="ECO:0000256" key="4">
    <source>
        <dbReference type="ARBA" id="ARBA00022827"/>
    </source>
</evidence>
<proteinExistence type="inferred from homology"/>
<dbReference type="RefSeq" id="WP_062794761.1">
    <property type="nucleotide sequence ID" value="NZ_CBCRXS010000001.1"/>
</dbReference>
<protein>
    <recommendedName>
        <fullName evidence="6">Methylenetetrahydrofolate reductase</fullName>
    </recommendedName>
</protein>
<comment type="pathway">
    <text evidence="2 6">One-carbon metabolism; tetrahydrofolate interconversion.</text>
</comment>
<keyword evidence="5 6" id="KW-0560">Oxidoreductase</keyword>
<evidence type="ECO:0000256" key="1">
    <source>
        <dbReference type="ARBA" id="ARBA00001974"/>
    </source>
</evidence>
<dbReference type="GO" id="GO:0004489">
    <property type="term" value="F:methylenetetrahydrofolate reductase [NAD(P)H] activity"/>
    <property type="evidence" value="ECO:0007669"/>
    <property type="project" value="InterPro"/>
</dbReference>
<evidence type="ECO:0000313" key="8">
    <source>
        <dbReference type="Proteomes" id="UP000274762"/>
    </source>
</evidence>
<sequence>MDTTTDGPDAFTEYRGTRSRECPKRMVFGPCGGVRDDSTCEMDAHICPFAVLTEPIPWPQPLTSPASPSELINASRTRPVVLSDLSVPAFDRGVLEQVASILGESSDAVLVGEHQNRPDYPPTVMAQIIRGVGGCPWVTLTCRDRNRVVLEQELMGLGQAGADGVFCVTGDGRAQGVRQDVTQVFDLDGTRLAALAAQADLAVGVPEAPEAVPTGIRPARLLEKQRAGAQLAVLNHVSTPESLRAFMSAAREQGVTMPVIAGVAVYTDERSAQVLAAFPGLHLDHSQITRVLAADDSVEAGIETAVDEAVALLDIPGVVGVNLSGLASAAGEVPAAKVKAEIGRRLRERLADGAQSVKAAQW</sequence>